<dbReference type="AlphaFoldDB" id="A0A6N6RJA2"/>
<dbReference type="EMBL" id="WBVO01000003">
    <property type="protein sequence ID" value="KAB2813641.1"/>
    <property type="molecule type" value="Genomic_DNA"/>
</dbReference>
<dbReference type="InterPro" id="IPR011856">
    <property type="entry name" value="tRNA_endonuc-like_dom_sf"/>
</dbReference>
<dbReference type="SUPFAM" id="SSF52980">
    <property type="entry name" value="Restriction endonuclease-like"/>
    <property type="match status" value="1"/>
</dbReference>
<name>A0A6N6RJA2_9FLAO</name>
<comment type="similarity">
    <text evidence="1 2">Belongs to the UPF0102 family.</text>
</comment>
<dbReference type="InterPro" id="IPR003509">
    <property type="entry name" value="UPF0102_YraN-like"/>
</dbReference>
<dbReference type="PANTHER" id="PTHR34039">
    <property type="entry name" value="UPF0102 PROTEIN YRAN"/>
    <property type="match status" value="1"/>
</dbReference>
<evidence type="ECO:0000313" key="3">
    <source>
        <dbReference type="EMBL" id="KAB2813641.1"/>
    </source>
</evidence>
<dbReference type="OrthoDB" id="9802516at2"/>
<dbReference type="PANTHER" id="PTHR34039:SF1">
    <property type="entry name" value="UPF0102 PROTEIN YRAN"/>
    <property type="match status" value="1"/>
</dbReference>
<evidence type="ECO:0000256" key="1">
    <source>
        <dbReference type="ARBA" id="ARBA00006738"/>
    </source>
</evidence>
<dbReference type="RefSeq" id="WP_151666843.1">
    <property type="nucleotide sequence ID" value="NZ_WBVO01000003.1"/>
</dbReference>
<accession>A0A6N6RJA2</accession>
<dbReference type="Pfam" id="PF02021">
    <property type="entry name" value="UPF0102"/>
    <property type="match status" value="1"/>
</dbReference>
<organism evidence="3 4">
    <name type="scientific">Phaeocystidibacter luteus</name>
    <dbReference type="NCBI Taxonomy" id="911197"/>
    <lineage>
        <taxon>Bacteria</taxon>
        <taxon>Pseudomonadati</taxon>
        <taxon>Bacteroidota</taxon>
        <taxon>Flavobacteriia</taxon>
        <taxon>Flavobacteriales</taxon>
        <taxon>Phaeocystidibacteraceae</taxon>
        <taxon>Phaeocystidibacter</taxon>
    </lineage>
</organism>
<reference evidence="3 4" key="1">
    <citation type="submission" date="2019-09" db="EMBL/GenBank/DDBJ databases">
        <title>Genomes of family Cryomorphaceae.</title>
        <authorList>
            <person name="Bowman J.P."/>
        </authorList>
    </citation>
    <scope>NUCLEOTIDE SEQUENCE [LARGE SCALE GENOMIC DNA]</scope>
    <source>
        <strain evidence="3 4">LMG 25704</strain>
    </source>
</reference>
<dbReference type="InterPro" id="IPR011335">
    <property type="entry name" value="Restrct_endonuc-II-like"/>
</dbReference>
<dbReference type="HAMAP" id="MF_00048">
    <property type="entry name" value="UPF0102"/>
    <property type="match status" value="1"/>
</dbReference>
<dbReference type="Gene3D" id="3.40.1350.10">
    <property type="match status" value="1"/>
</dbReference>
<proteinExistence type="inferred from homology"/>
<comment type="caution">
    <text evidence="3">The sequence shown here is derived from an EMBL/GenBank/DDBJ whole genome shotgun (WGS) entry which is preliminary data.</text>
</comment>
<keyword evidence="4" id="KW-1185">Reference proteome</keyword>
<evidence type="ECO:0000313" key="4">
    <source>
        <dbReference type="Proteomes" id="UP000468650"/>
    </source>
</evidence>
<gene>
    <name evidence="3" type="ORF">F8C67_05620</name>
</gene>
<sequence length="122" mass="13981">MDTMHNKRKGAEGEQAAVDYLVGIGYRIIGRNLQLGRDEIDILAKFRSTLIFVEVKTRATNTYSVPEDFITPQKEACMLRAADRYIQDHDWNGDTRFDLVAVYYAGPKPQVIHIQDAFYPRA</sequence>
<dbReference type="Proteomes" id="UP000468650">
    <property type="component" value="Unassembled WGS sequence"/>
</dbReference>
<dbReference type="CDD" id="cd20736">
    <property type="entry name" value="PoNe_Nuclease"/>
    <property type="match status" value="1"/>
</dbReference>
<dbReference type="GO" id="GO:0003676">
    <property type="term" value="F:nucleic acid binding"/>
    <property type="evidence" value="ECO:0007669"/>
    <property type="project" value="InterPro"/>
</dbReference>
<evidence type="ECO:0000256" key="2">
    <source>
        <dbReference type="HAMAP-Rule" id="MF_00048"/>
    </source>
</evidence>
<protein>
    <recommendedName>
        <fullName evidence="2">UPF0102 protein F8C67_05620</fullName>
    </recommendedName>
</protein>